<evidence type="ECO:0000313" key="7">
    <source>
        <dbReference type="EMBL" id="TNL99443.1"/>
    </source>
</evidence>
<keyword evidence="8" id="KW-1185">Reference proteome</keyword>
<dbReference type="InterPro" id="IPR002295">
    <property type="entry name" value="N4/N6-MTase_EcoPI_Mod-like"/>
</dbReference>
<dbReference type="PROSITE" id="PS00092">
    <property type="entry name" value="N6_MTASE"/>
    <property type="match status" value="1"/>
</dbReference>
<feature type="domain" description="DNA methylase N-4/N-6" evidence="6">
    <location>
        <begin position="102"/>
        <end position="218"/>
    </location>
</feature>
<dbReference type="Proteomes" id="UP000312032">
    <property type="component" value="Unassembled WGS sequence"/>
</dbReference>
<comment type="similarity">
    <text evidence="1">Belongs to the N(4)/N(6)-methyltransferase family.</text>
</comment>
<dbReference type="AlphaFoldDB" id="A0A5C4U5V9"/>
<evidence type="ECO:0000256" key="5">
    <source>
        <dbReference type="SAM" id="MobiDB-lite"/>
    </source>
</evidence>
<dbReference type="SUPFAM" id="SSF53335">
    <property type="entry name" value="S-adenosyl-L-methionine-dependent methyltransferases"/>
    <property type="match status" value="1"/>
</dbReference>
<dbReference type="InterPro" id="IPR029063">
    <property type="entry name" value="SAM-dependent_MTases_sf"/>
</dbReference>
<protein>
    <submittedName>
        <fullName evidence="7">Site-specific DNA-methyltransferase</fullName>
    </submittedName>
</protein>
<keyword evidence="3 7" id="KW-0808">Transferase</keyword>
<dbReference type="InterPro" id="IPR002052">
    <property type="entry name" value="DNA_methylase_N6_adenine_CS"/>
</dbReference>
<comment type="caution">
    <text evidence="7">The sequence shown here is derived from an EMBL/GenBank/DDBJ whole genome shotgun (WGS) entry which is preliminary data.</text>
</comment>
<dbReference type="PRINTS" id="PR00506">
    <property type="entry name" value="D21N6MTFRASE"/>
</dbReference>
<dbReference type="RefSeq" id="WP_218973313.1">
    <property type="nucleotide sequence ID" value="NZ_VDHJ01000003.1"/>
</dbReference>
<accession>A0A5C4U5V9</accession>
<evidence type="ECO:0000259" key="6">
    <source>
        <dbReference type="Pfam" id="PF01555"/>
    </source>
</evidence>
<proteinExistence type="inferred from homology"/>
<keyword evidence="2 7" id="KW-0489">Methyltransferase</keyword>
<feature type="domain" description="DNA methylase N-4/N-6" evidence="6">
    <location>
        <begin position="362"/>
        <end position="448"/>
    </location>
</feature>
<evidence type="ECO:0000256" key="1">
    <source>
        <dbReference type="ARBA" id="ARBA00006594"/>
    </source>
</evidence>
<dbReference type="InterPro" id="IPR002941">
    <property type="entry name" value="DNA_methylase_N4/N6"/>
</dbReference>
<evidence type="ECO:0000256" key="2">
    <source>
        <dbReference type="ARBA" id="ARBA00022603"/>
    </source>
</evidence>
<sequence length="667" mass="74670">MSQQKLELTWFNKDKALIPTETGKYGYTWVDPKDPRYCETHFLETLEKVEGIRAEKVEGQTYSEKADLEPQDDNLLILGESGDVLEALTRVPELREKYLGKVKLVYIDPPFNTSQTFANYEDNLEHSIWLTMMRDRLVHLRDLLSEDGLIWVHLDDVESHRMRLLLDEVFGSENFQAEVVWEKADSPRNDIVGISSDHDVILVYGKESVVSMNRMPRTPKDDAPYKNPDDDVTGPWRNGDYTAPGNMSGQVQHPSVHAIEHPLTGELLYPVRGRMWTFGKERLLKSLLEYGDYVEAAPDLELRYEKTGIAPDKLRSEVPDLILDPTHRQASVARAYERLHAGDWPEFFIKERSFGRKVRRPAYGQPARTWWPNAEVGHNRSAKGENRAMFGTGATFTTPKPERLLERIIHIATDPCDVVLDVFAGSGTTAAVAQKMGRRWVTCELVEDTFNRFTKARLGKVVNGEDQGGITVTKGERIDATEDGLPEGITPEEAQQLTSLINKAVKENDALKTDKGIKALKSLVKTAKGKDIINYLGGGGFTVAKLSPNCFNFDPETGLTSLTHEATGAVLVRSVAANLGFSLTPDNRNFNGVAGRQFLAVVEGELDTDKVDELMGKVDEGHSVLFAATIVNQGVRDHVRSFKNGSRVMHIPLDIFPYAGNFDEEAN</sequence>
<reference evidence="7 8" key="1">
    <citation type="submission" date="2019-06" db="EMBL/GenBank/DDBJ databases">
        <authorList>
            <person name="Li J."/>
        </authorList>
    </citation>
    <scope>NUCLEOTIDE SEQUENCE [LARGE SCALE GENOMIC DNA]</scope>
    <source>
        <strain evidence="7 8">LMG 28165</strain>
    </source>
</reference>
<dbReference type="Gene3D" id="3.40.50.150">
    <property type="entry name" value="Vaccinia Virus protein VP39"/>
    <property type="match status" value="2"/>
</dbReference>
<evidence type="ECO:0000313" key="8">
    <source>
        <dbReference type="Proteomes" id="UP000312032"/>
    </source>
</evidence>
<feature type="compositionally biased region" description="Basic and acidic residues" evidence="5">
    <location>
        <begin position="218"/>
        <end position="229"/>
    </location>
</feature>
<dbReference type="GO" id="GO:0008170">
    <property type="term" value="F:N-methyltransferase activity"/>
    <property type="evidence" value="ECO:0007669"/>
    <property type="project" value="InterPro"/>
</dbReference>
<name>A0A5C4U5V9_9CORY</name>
<dbReference type="EMBL" id="VDHJ01000003">
    <property type="protein sequence ID" value="TNL99443.1"/>
    <property type="molecule type" value="Genomic_DNA"/>
</dbReference>
<dbReference type="GO" id="GO:0003677">
    <property type="term" value="F:DNA binding"/>
    <property type="evidence" value="ECO:0007669"/>
    <property type="project" value="InterPro"/>
</dbReference>
<dbReference type="Pfam" id="PF01555">
    <property type="entry name" value="N6_N4_Mtase"/>
    <property type="match status" value="2"/>
</dbReference>
<keyword evidence="4" id="KW-0949">S-adenosyl-L-methionine</keyword>
<dbReference type="GO" id="GO:0032259">
    <property type="term" value="P:methylation"/>
    <property type="evidence" value="ECO:0007669"/>
    <property type="project" value="UniProtKB-KW"/>
</dbReference>
<organism evidence="7 8">
    <name type="scientific">Corynebacterium tapiri</name>
    <dbReference type="NCBI Taxonomy" id="1448266"/>
    <lineage>
        <taxon>Bacteria</taxon>
        <taxon>Bacillati</taxon>
        <taxon>Actinomycetota</taxon>
        <taxon>Actinomycetes</taxon>
        <taxon>Mycobacteriales</taxon>
        <taxon>Corynebacteriaceae</taxon>
        <taxon>Corynebacterium</taxon>
    </lineage>
</organism>
<evidence type="ECO:0000256" key="4">
    <source>
        <dbReference type="ARBA" id="ARBA00022691"/>
    </source>
</evidence>
<gene>
    <name evidence="7" type="ORF">FHE74_03585</name>
</gene>
<evidence type="ECO:0000256" key="3">
    <source>
        <dbReference type="ARBA" id="ARBA00022679"/>
    </source>
</evidence>
<feature type="region of interest" description="Disordered" evidence="5">
    <location>
        <begin position="214"/>
        <end position="234"/>
    </location>
</feature>